<evidence type="ECO:0000313" key="4">
    <source>
        <dbReference type="Proteomes" id="UP001217089"/>
    </source>
</evidence>
<feature type="compositionally biased region" description="Basic and acidic residues" evidence="1">
    <location>
        <begin position="183"/>
        <end position="194"/>
    </location>
</feature>
<feature type="region of interest" description="Disordered" evidence="1">
    <location>
        <begin position="109"/>
        <end position="167"/>
    </location>
</feature>
<comment type="caution">
    <text evidence="3">The sequence shown here is derived from an EMBL/GenBank/DDBJ whole genome shotgun (WGS) entry which is preliminary data.</text>
</comment>
<keyword evidence="4" id="KW-1185">Reference proteome</keyword>
<keyword evidence="2" id="KW-0472">Membrane</keyword>
<evidence type="ECO:0000313" key="3">
    <source>
        <dbReference type="EMBL" id="KAJ8310804.1"/>
    </source>
</evidence>
<dbReference type="Proteomes" id="UP001217089">
    <property type="component" value="Unassembled WGS sequence"/>
</dbReference>
<feature type="region of interest" description="Disordered" evidence="1">
    <location>
        <begin position="211"/>
        <end position="231"/>
    </location>
</feature>
<dbReference type="EMBL" id="JARBDR010000640">
    <property type="protein sequence ID" value="KAJ8310804.1"/>
    <property type="molecule type" value="Genomic_DNA"/>
</dbReference>
<proteinExistence type="predicted"/>
<reference evidence="3 4" key="1">
    <citation type="submission" date="2022-12" db="EMBL/GenBank/DDBJ databases">
        <title>Chromosome-level genome of Tegillarca granosa.</title>
        <authorList>
            <person name="Kim J."/>
        </authorList>
    </citation>
    <scope>NUCLEOTIDE SEQUENCE [LARGE SCALE GENOMIC DNA]</scope>
    <source>
        <strain evidence="3">Teg-2019</strain>
        <tissue evidence="3">Adductor muscle</tissue>
    </source>
</reference>
<keyword evidence="2" id="KW-0812">Transmembrane</keyword>
<name>A0ABQ9F074_TEGGR</name>
<evidence type="ECO:0000256" key="1">
    <source>
        <dbReference type="SAM" id="MobiDB-lite"/>
    </source>
</evidence>
<organism evidence="3 4">
    <name type="scientific">Tegillarca granosa</name>
    <name type="common">Malaysian cockle</name>
    <name type="synonym">Anadara granosa</name>
    <dbReference type="NCBI Taxonomy" id="220873"/>
    <lineage>
        <taxon>Eukaryota</taxon>
        <taxon>Metazoa</taxon>
        <taxon>Spiralia</taxon>
        <taxon>Lophotrochozoa</taxon>
        <taxon>Mollusca</taxon>
        <taxon>Bivalvia</taxon>
        <taxon>Autobranchia</taxon>
        <taxon>Pteriomorphia</taxon>
        <taxon>Arcoida</taxon>
        <taxon>Arcoidea</taxon>
        <taxon>Arcidae</taxon>
        <taxon>Tegillarca</taxon>
    </lineage>
</organism>
<protein>
    <submittedName>
        <fullName evidence="3">Uncharacterized protein</fullName>
    </submittedName>
</protein>
<feature type="transmembrane region" description="Helical" evidence="2">
    <location>
        <begin position="51"/>
        <end position="74"/>
    </location>
</feature>
<sequence>MAIRAPIQRYEENDIWSKRRLLETTSATSGAEPEKSFWDKVKEFYDDKNNFAMYLVLPIIVIVYGGCCLIYCIAKCRRFIKRKKSDKELLENEEMNEDDDVKERNNNITNKHEEPVQSHPRPTITSPTKRTTVAMVTREGAATASDVRIEDHDNSSSSSTPLPWQVPEECENPKQIKHEMATYPTKHVEPEYPTKKGPPPDIRPLPVAKLRAQSRMHQPPSPPPPYEDHGRRNSIDEIIVLGATAQNAKRNRSEEKMRLRSPPAYQSPLPVSTVASRRSDPRAQNALESYTMAKQAAQLLQYESRETNQTGFKKPKRLVFVAE</sequence>
<evidence type="ECO:0000256" key="2">
    <source>
        <dbReference type="SAM" id="Phobius"/>
    </source>
</evidence>
<feature type="region of interest" description="Disordered" evidence="1">
    <location>
        <begin position="243"/>
        <end position="282"/>
    </location>
</feature>
<gene>
    <name evidence="3" type="ORF">KUTeg_012669</name>
</gene>
<accession>A0ABQ9F074</accession>
<feature type="region of interest" description="Disordered" evidence="1">
    <location>
        <begin position="183"/>
        <end position="202"/>
    </location>
</feature>
<keyword evidence="2" id="KW-1133">Transmembrane helix</keyword>